<dbReference type="InterPro" id="IPR027417">
    <property type="entry name" value="P-loop_NTPase"/>
</dbReference>
<reference evidence="2 3" key="1">
    <citation type="submission" date="2024-07" db="EMBL/GenBank/DDBJ databases">
        <title>Chromosome-level genome assembly of the water stick insect Ranatra chinensis (Heteroptera: Nepidae).</title>
        <authorList>
            <person name="Liu X."/>
        </authorList>
    </citation>
    <scope>NUCLEOTIDE SEQUENCE [LARGE SCALE GENOMIC DNA]</scope>
    <source>
        <strain evidence="2">Cailab_2021Rc</strain>
        <tissue evidence="2">Muscle</tissue>
    </source>
</reference>
<evidence type="ECO:0000256" key="1">
    <source>
        <dbReference type="SAM" id="MobiDB-lite"/>
    </source>
</evidence>
<evidence type="ECO:0000313" key="3">
    <source>
        <dbReference type="Proteomes" id="UP001558652"/>
    </source>
</evidence>
<organism evidence="2 3">
    <name type="scientific">Ranatra chinensis</name>
    <dbReference type="NCBI Taxonomy" id="642074"/>
    <lineage>
        <taxon>Eukaryota</taxon>
        <taxon>Metazoa</taxon>
        <taxon>Ecdysozoa</taxon>
        <taxon>Arthropoda</taxon>
        <taxon>Hexapoda</taxon>
        <taxon>Insecta</taxon>
        <taxon>Pterygota</taxon>
        <taxon>Neoptera</taxon>
        <taxon>Paraneoptera</taxon>
        <taxon>Hemiptera</taxon>
        <taxon>Heteroptera</taxon>
        <taxon>Panheteroptera</taxon>
        <taxon>Nepomorpha</taxon>
        <taxon>Nepidae</taxon>
        <taxon>Ranatrinae</taxon>
        <taxon>Ranatra</taxon>
    </lineage>
</organism>
<proteinExistence type="predicted"/>
<protein>
    <submittedName>
        <fullName evidence="2">Uncharacterized protein</fullName>
    </submittedName>
</protein>
<comment type="caution">
    <text evidence="2">The sequence shown here is derived from an EMBL/GenBank/DDBJ whole genome shotgun (WGS) entry which is preliminary data.</text>
</comment>
<keyword evidence="3" id="KW-1185">Reference proteome</keyword>
<dbReference type="EMBL" id="JBFDAA010000023">
    <property type="protein sequence ID" value="KAL1110198.1"/>
    <property type="molecule type" value="Genomic_DNA"/>
</dbReference>
<gene>
    <name evidence="2" type="ORF">AAG570_008275</name>
</gene>
<feature type="region of interest" description="Disordered" evidence="1">
    <location>
        <begin position="197"/>
        <end position="224"/>
    </location>
</feature>
<dbReference type="Gene3D" id="3.40.50.300">
    <property type="entry name" value="P-loop containing nucleotide triphosphate hydrolases"/>
    <property type="match status" value="1"/>
</dbReference>
<name>A0ABD0XSS7_9HEMI</name>
<dbReference type="Proteomes" id="UP001558652">
    <property type="component" value="Unassembled WGS sequence"/>
</dbReference>
<sequence length="224" mass="23876">MASKRRNMFYENKKQETTKIAILFEYTGSLKMFSESQLDFSTGAAGFWHNKTSSQEDRQLKDVGMSYERFTEGLLKSMVRLRLNGADSIRFGYVIDGYPKTADQAAMLFANPNASIVNTFGPPMPQEINMAGDHGDNFETAVAPANPLSNIGPSQVGRVIVACNEGGGVSPLESRWSAGFGYGRGGVAGGGVGRDGIIDGRGSGRRSGGSNGGRVGVWSPCCSP</sequence>
<dbReference type="AlphaFoldDB" id="A0ABD0XSS7"/>
<feature type="compositionally biased region" description="Gly residues" evidence="1">
    <location>
        <begin position="197"/>
        <end position="215"/>
    </location>
</feature>
<accession>A0ABD0XSS7</accession>
<evidence type="ECO:0000313" key="2">
    <source>
        <dbReference type="EMBL" id="KAL1110198.1"/>
    </source>
</evidence>